<dbReference type="PROSITE" id="PS50923">
    <property type="entry name" value="SUSHI"/>
    <property type="match status" value="3"/>
</dbReference>
<name>A0A2K5RCN9_CEBIM</name>
<dbReference type="RefSeq" id="XP_017381002.1">
    <property type="nucleotide sequence ID" value="XM_017525513.2"/>
</dbReference>
<dbReference type="InterPro" id="IPR000436">
    <property type="entry name" value="Sushi_SCR_CCP_dom"/>
</dbReference>
<feature type="disulfide bond" evidence="8">
    <location>
        <begin position="49"/>
        <end position="76"/>
    </location>
</feature>
<dbReference type="FunFam" id="2.10.70.10:FF:000090">
    <property type="entry name" value="Complement component 4 binding protein beta"/>
    <property type="match status" value="1"/>
</dbReference>
<dbReference type="SUPFAM" id="SSF57535">
    <property type="entry name" value="Complement control module/SCR domain"/>
    <property type="match status" value="3"/>
</dbReference>
<evidence type="ECO:0000313" key="12">
    <source>
        <dbReference type="Proteomes" id="UP000233040"/>
    </source>
</evidence>
<keyword evidence="7" id="KW-0325">Glycoprotein</keyword>
<evidence type="ECO:0000256" key="1">
    <source>
        <dbReference type="ARBA" id="ARBA00004613"/>
    </source>
</evidence>
<dbReference type="FunFam" id="2.10.70.10:FF:000098">
    <property type="entry name" value="Complement component 4 binding protein beta"/>
    <property type="match status" value="1"/>
</dbReference>
<evidence type="ECO:0000256" key="6">
    <source>
        <dbReference type="ARBA" id="ARBA00023157"/>
    </source>
</evidence>
<evidence type="ECO:0000256" key="8">
    <source>
        <dbReference type="PROSITE-ProRule" id="PRU00302"/>
    </source>
</evidence>
<reference evidence="11" key="2">
    <citation type="submission" date="2025-09" db="UniProtKB">
        <authorList>
            <consortium name="Ensembl"/>
        </authorList>
    </citation>
    <scope>IDENTIFICATION</scope>
</reference>
<evidence type="ECO:0000256" key="4">
    <source>
        <dbReference type="ARBA" id="ARBA00022729"/>
    </source>
</evidence>
<dbReference type="GeneID" id="108302097"/>
<dbReference type="CDD" id="cd00033">
    <property type="entry name" value="CCP"/>
    <property type="match status" value="3"/>
</dbReference>
<dbReference type="KEGG" id="cimi:108302097"/>
<dbReference type="CTD" id="725"/>
<dbReference type="GO" id="GO:0045959">
    <property type="term" value="P:negative regulation of complement activation, classical pathway"/>
    <property type="evidence" value="ECO:0007669"/>
    <property type="project" value="Ensembl"/>
</dbReference>
<dbReference type="GO" id="GO:0009609">
    <property type="term" value="P:response to symbiotic bacterium"/>
    <property type="evidence" value="ECO:0007669"/>
    <property type="project" value="Ensembl"/>
</dbReference>
<evidence type="ECO:0000256" key="7">
    <source>
        <dbReference type="ARBA" id="ARBA00023180"/>
    </source>
</evidence>
<dbReference type="STRING" id="9516.ENSCCAP00000025895"/>
<evidence type="ECO:0000256" key="9">
    <source>
        <dbReference type="SAM" id="SignalP"/>
    </source>
</evidence>
<feature type="domain" description="Sushi" evidence="10">
    <location>
        <begin position="21"/>
        <end position="78"/>
    </location>
</feature>
<proteinExistence type="predicted"/>
<evidence type="ECO:0000259" key="10">
    <source>
        <dbReference type="PROSITE" id="PS50923"/>
    </source>
</evidence>
<reference evidence="11" key="1">
    <citation type="submission" date="2025-08" db="UniProtKB">
        <authorList>
            <consortium name="Ensembl"/>
        </authorList>
    </citation>
    <scope>IDENTIFICATION</scope>
</reference>
<dbReference type="PANTHER" id="PTHR46393:SF7">
    <property type="entry name" value="COMPLEMENT C2"/>
    <property type="match status" value="1"/>
</dbReference>
<feature type="signal peptide" evidence="9">
    <location>
        <begin position="1"/>
        <end position="20"/>
    </location>
</feature>
<dbReference type="GO" id="GO:0005615">
    <property type="term" value="C:extracellular space"/>
    <property type="evidence" value="ECO:0007669"/>
    <property type="project" value="Ensembl"/>
</dbReference>
<evidence type="ECO:0000256" key="5">
    <source>
        <dbReference type="ARBA" id="ARBA00022737"/>
    </source>
</evidence>
<dbReference type="Proteomes" id="UP000233040">
    <property type="component" value="Unassembled WGS sequence"/>
</dbReference>
<keyword evidence="6 8" id="KW-1015">Disulfide bond</keyword>
<sequence>MFYWCACCLVVVWLVSASNAEHCPELPPVDNSIFVAKEVDGQILGTYICIKGYHLVGKKTLFCNASKEWDNTTTECCLGHCPDPVLVNGEVCSSGPVDVSDKITFKCSDHYILKGSNWSQCLEDHTWAPPFPICKSRDCGPPGNPAHGYFEGNNFTLGSTISYHCEDRYYLVGTQEQQCIDGEWSSVPQVCKLIQEAPKPEYEKALLVFQESKDLCKAIENFIQQLSENDIKMEELKYSLELKKTELKAKLFKTAAEKM</sequence>
<evidence type="ECO:0000256" key="2">
    <source>
        <dbReference type="ARBA" id="ARBA00022525"/>
    </source>
</evidence>
<keyword evidence="2" id="KW-0964">Secreted</keyword>
<dbReference type="PANTHER" id="PTHR46393">
    <property type="entry name" value="SUSHI DOMAIN-CONTAINING PROTEIN"/>
    <property type="match status" value="1"/>
</dbReference>
<dbReference type="SMART" id="SM00032">
    <property type="entry name" value="CCP"/>
    <property type="match status" value="3"/>
</dbReference>
<dbReference type="Gene3D" id="2.10.70.10">
    <property type="entry name" value="Complement Module, domain 1"/>
    <property type="match status" value="3"/>
</dbReference>
<dbReference type="GO" id="GO:1903027">
    <property type="term" value="P:regulation of opsonization"/>
    <property type="evidence" value="ECO:0007669"/>
    <property type="project" value="Ensembl"/>
</dbReference>
<keyword evidence="3 8" id="KW-0768">Sushi</keyword>
<keyword evidence="5" id="KW-0677">Repeat</keyword>
<feature type="disulfide bond" evidence="8">
    <location>
        <begin position="107"/>
        <end position="134"/>
    </location>
</feature>
<comment type="caution">
    <text evidence="8">Lacks conserved residue(s) required for the propagation of feature annotation.</text>
</comment>
<organism evidence="11 12">
    <name type="scientific">Cebus imitator</name>
    <name type="common">Panamanian white-faced capuchin</name>
    <name type="synonym">Cebus capucinus imitator</name>
    <dbReference type="NCBI Taxonomy" id="2715852"/>
    <lineage>
        <taxon>Eukaryota</taxon>
        <taxon>Metazoa</taxon>
        <taxon>Chordata</taxon>
        <taxon>Craniata</taxon>
        <taxon>Vertebrata</taxon>
        <taxon>Euteleostomi</taxon>
        <taxon>Mammalia</taxon>
        <taxon>Eutheria</taxon>
        <taxon>Euarchontoglires</taxon>
        <taxon>Primates</taxon>
        <taxon>Haplorrhini</taxon>
        <taxon>Platyrrhini</taxon>
        <taxon>Cebidae</taxon>
        <taxon>Cebinae</taxon>
        <taxon>Cebus</taxon>
    </lineage>
</organism>
<feature type="domain" description="Sushi" evidence="10">
    <location>
        <begin position="137"/>
        <end position="193"/>
    </location>
</feature>
<dbReference type="FunFam" id="2.10.70.10:FF:000104">
    <property type="entry name" value="Complement component 4 binding protein beta"/>
    <property type="match status" value="1"/>
</dbReference>
<keyword evidence="4 9" id="KW-0732">Signal</keyword>
<feature type="domain" description="Sushi" evidence="10">
    <location>
        <begin position="79"/>
        <end position="136"/>
    </location>
</feature>
<evidence type="ECO:0000256" key="3">
    <source>
        <dbReference type="ARBA" id="ARBA00022659"/>
    </source>
</evidence>
<dbReference type="Ensembl" id="ENSCCAT00000043420.1">
    <property type="protein sequence ID" value="ENSCCAP00000025895.1"/>
    <property type="gene ID" value="ENSCCAG00000030739.1"/>
</dbReference>
<evidence type="ECO:0000313" key="11">
    <source>
        <dbReference type="Ensembl" id="ENSCCAP00000025895.1"/>
    </source>
</evidence>
<dbReference type="GO" id="GO:0045732">
    <property type="term" value="P:positive regulation of protein catabolic process"/>
    <property type="evidence" value="ECO:0007669"/>
    <property type="project" value="Ensembl"/>
</dbReference>
<feature type="chain" id="PRO_5014457331" evidence="9">
    <location>
        <begin position="21"/>
        <end position="259"/>
    </location>
</feature>
<dbReference type="Pfam" id="PF00084">
    <property type="entry name" value="Sushi"/>
    <property type="match status" value="3"/>
</dbReference>
<dbReference type="OMA" id="ICIKGYH"/>
<comment type="subcellular location">
    <subcellularLocation>
        <location evidence="1">Secreted</location>
    </subcellularLocation>
</comment>
<gene>
    <name evidence="11" type="primary">C4BPB</name>
</gene>
<dbReference type="AlphaFoldDB" id="A0A2K5RCN9"/>
<dbReference type="GeneTree" id="ENSGT00940000163065"/>
<keyword evidence="12" id="KW-1185">Reference proteome</keyword>
<accession>A0A2K5RCN9</accession>
<dbReference type="InterPro" id="IPR035976">
    <property type="entry name" value="Sushi/SCR/CCP_sf"/>
</dbReference>
<protein>
    <submittedName>
        <fullName evidence="11">Complement component 4 binding protein beta</fullName>
    </submittedName>
</protein>